<dbReference type="Proteomes" id="UP001143545">
    <property type="component" value="Unassembled WGS sequence"/>
</dbReference>
<protein>
    <submittedName>
        <fullName evidence="1">Uncharacterized protein</fullName>
    </submittedName>
</protein>
<dbReference type="Gene3D" id="3.40.50.300">
    <property type="entry name" value="P-loop containing nucleotide triphosphate hydrolases"/>
    <property type="match status" value="1"/>
</dbReference>
<proteinExistence type="predicted"/>
<reference evidence="1" key="1">
    <citation type="submission" date="2022-07" db="EMBL/GenBank/DDBJ databases">
        <title>Taxonomy of Novel Oxalotrophic and Methylotrophic Bacteria.</title>
        <authorList>
            <person name="Sahin N."/>
            <person name="Tani A."/>
        </authorList>
    </citation>
    <scope>NUCLEOTIDE SEQUENCE</scope>
    <source>
        <strain evidence="1">AM327</strain>
    </source>
</reference>
<sequence length="230" mass="27132">MPIQERIIITDEGISGDPWKGDYFNSFEQNILKIKKIYGNPKIVLGIRKHKDFILSIYKQHLHQKGYKDFSEIFNIENSGLIKHKDILFHPRIEVLNRNFENVFIYTQESLNDDLFFFTSQLADFLNVTYDKSKLLSVLGKKENTGVSSVFQVNLLKRLNRLNSSSFMPNLYSERLNKYKLTPRDLCQNKFKNIKSEKFSLTADMEAFIQDNYKKDWDESMDYVNTIKSI</sequence>
<accession>A0A9W6B3W0</accession>
<dbReference type="RefSeq" id="WP_281753096.1">
    <property type="nucleotide sequence ID" value="NZ_BRVP01000006.1"/>
</dbReference>
<evidence type="ECO:0000313" key="2">
    <source>
        <dbReference type="Proteomes" id="UP001143545"/>
    </source>
</evidence>
<dbReference type="SUPFAM" id="SSF52540">
    <property type="entry name" value="P-loop containing nucleoside triphosphate hydrolases"/>
    <property type="match status" value="1"/>
</dbReference>
<dbReference type="AlphaFoldDB" id="A0A9W6B3W0"/>
<dbReference type="EMBL" id="BRVP01000006">
    <property type="protein sequence ID" value="GLB52044.1"/>
    <property type="molecule type" value="Genomic_DNA"/>
</dbReference>
<keyword evidence="2" id="KW-1185">Reference proteome</keyword>
<evidence type="ECO:0000313" key="1">
    <source>
        <dbReference type="EMBL" id="GLB52044.1"/>
    </source>
</evidence>
<name>A0A9W6B3W0_9FLAO</name>
<gene>
    <name evidence="1" type="ORF">NBRC110019_10830</name>
</gene>
<comment type="caution">
    <text evidence="1">The sequence shown here is derived from an EMBL/GenBank/DDBJ whole genome shotgun (WGS) entry which is preliminary data.</text>
</comment>
<organism evidence="1 2">
    <name type="scientific">Neptunitalea chrysea</name>
    <dbReference type="NCBI Taxonomy" id="1647581"/>
    <lineage>
        <taxon>Bacteria</taxon>
        <taxon>Pseudomonadati</taxon>
        <taxon>Bacteroidota</taxon>
        <taxon>Flavobacteriia</taxon>
        <taxon>Flavobacteriales</taxon>
        <taxon>Flavobacteriaceae</taxon>
        <taxon>Neptunitalea</taxon>
    </lineage>
</organism>
<dbReference type="InterPro" id="IPR027417">
    <property type="entry name" value="P-loop_NTPase"/>
</dbReference>